<dbReference type="Proteomes" id="UP000518300">
    <property type="component" value="Unassembled WGS sequence"/>
</dbReference>
<dbReference type="PANTHER" id="PTHR35580">
    <property type="entry name" value="CELL SURFACE GLYCOPROTEIN (S-LAYER PROTEIN)-LIKE PROTEIN"/>
    <property type="match status" value="1"/>
</dbReference>
<accession>A0A848LVJ7</accession>
<organism evidence="1 2">
    <name type="scientific">Pyxidicoccus fallax</name>
    <dbReference type="NCBI Taxonomy" id="394095"/>
    <lineage>
        <taxon>Bacteria</taxon>
        <taxon>Pseudomonadati</taxon>
        <taxon>Myxococcota</taxon>
        <taxon>Myxococcia</taxon>
        <taxon>Myxococcales</taxon>
        <taxon>Cystobacterineae</taxon>
        <taxon>Myxococcaceae</taxon>
        <taxon>Pyxidicoccus</taxon>
    </lineage>
</organism>
<dbReference type="PANTHER" id="PTHR35580:SF1">
    <property type="entry name" value="PHYTASE-LIKE DOMAIN-CONTAINING PROTEIN"/>
    <property type="match status" value="1"/>
</dbReference>
<comment type="caution">
    <text evidence="1">The sequence shown here is derived from an EMBL/GenBank/DDBJ whole genome shotgun (WGS) entry which is preliminary data.</text>
</comment>
<protein>
    <submittedName>
        <fullName evidence="1">Uncharacterized protein</fullName>
    </submittedName>
</protein>
<keyword evidence="2" id="KW-1185">Reference proteome</keyword>
<evidence type="ECO:0000313" key="2">
    <source>
        <dbReference type="Proteomes" id="UP000518300"/>
    </source>
</evidence>
<evidence type="ECO:0000313" key="1">
    <source>
        <dbReference type="EMBL" id="NMO22087.1"/>
    </source>
</evidence>
<dbReference type="EMBL" id="JABBJJ010000383">
    <property type="protein sequence ID" value="NMO22087.1"/>
    <property type="molecule type" value="Genomic_DNA"/>
</dbReference>
<dbReference type="InterPro" id="IPR052918">
    <property type="entry name" value="Motility_Chemotaxis_Reg"/>
</dbReference>
<dbReference type="SUPFAM" id="SSF101898">
    <property type="entry name" value="NHL repeat"/>
    <property type="match status" value="1"/>
</dbReference>
<reference evidence="1 2" key="1">
    <citation type="submission" date="2020-04" db="EMBL/GenBank/DDBJ databases">
        <title>Draft genome of Pyxidicoccus fallax type strain.</title>
        <authorList>
            <person name="Whitworth D.E."/>
        </authorList>
    </citation>
    <scope>NUCLEOTIDE SEQUENCE [LARGE SCALE GENOMIC DNA]</scope>
    <source>
        <strain evidence="1 2">DSM 14698</strain>
    </source>
</reference>
<dbReference type="AlphaFoldDB" id="A0A848LVJ7"/>
<dbReference type="Gene3D" id="2.80.10.50">
    <property type="match status" value="1"/>
</dbReference>
<name>A0A848LVJ7_9BACT</name>
<sequence>MEVAGSVAGEGEGVITWSRSLVLGDSEAPHMVVAPDGDVLVAATYREPLDLGGGPLPFNHLSKTPHLMVARFSSGGALRWAHGLVPHEGATRTRVGGLAVDARGQAWLGGLSAGFTLGEARLPEGPFVARLSPGGAVEHVKAFPGDGALNVQALAADGTGGVVLVGDFTGRRDFGDAVREPPPGERAAFTVRLSADGRTHWSRSWSAGPEGLVTARAVAVDLFGGIHVAGAYAGFVSFGGPSFVTVRQRTPFVLKLTPEGAHAWSHDLRGAEGTAHAVAVGRDNVFVGGDFTGRFYFQSRAHASGGYQGFVATWDSEGRQRWARSFDATAATLATDDAGQLTLAGTHDGGLDLGRGGRAPAGVYVARLLPDDGAPVWVRSFTHPVAALPRRLAVDNTGHPVMTGALARAHPAETPYPRAQDGFLIRLRP</sequence>
<proteinExistence type="predicted"/>
<gene>
    <name evidence="1" type="ORF">HG543_45605</name>
</gene>